<comment type="caution">
    <text evidence="3">The sequence shown here is derived from an EMBL/GenBank/DDBJ whole genome shotgun (WGS) entry which is preliminary data.</text>
</comment>
<sequence>MAVYQYRCVDHGLLEVARPIGTAADREPCPDCASFAPRVFTTPQLSFGSAANRALLDRTECTADEPAVVSAVPSRRTPPQVATNPALARLPRP</sequence>
<evidence type="ECO:0000259" key="2">
    <source>
        <dbReference type="SMART" id="SM00834"/>
    </source>
</evidence>
<feature type="domain" description="Putative regulatory protein FmdB zinc ribbon" evidence="2">
    <location>
        <begin position="1"/>
        <end position="41"/>
    </location>
</feature>
<protein>
    <submittedName>
        <fullName evidence="3">Zinc ribbon domain-containing protein</fullName>
    </submittedName>
</protein>
<accession>A0ABT9IHP7</accession>
<evidence type="ECO:0000313" key="4">
    <source>
        <dbReference type="Proteomes" id="UP001233673"/>
    </source>
</evidence>
<evidence type="ECO:0000313" key="3">
    <source>
        <dbReference type="EMBL" id="MDP5185108.1"/>
    </source>
</evidence>
<dbReference type="InterPro" id="IPR013429">
    <property type="entry name" value="Regulatory_FmdB_Zinc_ribbon"/>
</dbReference>
<dbReference type="Proteomes" id="UP001233673">
    <property type="component" value="Unassembled WGS sequence"/>
</dbReference>
<reference evidence="4" key="1">
    <citation type="submission" date="2023-05" db="EMBL/GenBank/DDBJ databases">
        <title>Draft genome of Pseudofrankia sp. BMG5.37.</title>
        <authorList>
            <person name="Gtari M."/>
            <person name="Ghodhbane F."/>
            <person name="Sbissi I."/>
        </authorList>
    </citation>
    <scope>NUCLEOTIDE SEQUENCE [LARGE SCALE GENOMIC DNA]</scope>
    <source>
        <strain evidence="4">BMG 814</strain>
    </source>
</reference>
<name>A0ABT9IHP7_9ACTN</name>
<feature type="region of interest" description="Disordered" evidence="1">
    <location>
        <begin position="68"/>
        <end position="93"/>
    </location>
</feature>
<evidence type="ECO:0000256" key="1">
    <source>
        <dbReference type="SAM" id="MobiDB-lite"/>
    </source>
</evidence>
<gene>
    <name evidence="3" type="ORF">QOZ88_20950</name>
</gene>
<dbReference type="EMBL" id="JASNFN010000037">
    <property type="protein sequence ID" value="MDP5185108.1"/>
    <property type="molecule type" value="Genomic_DNA"/>
</dbReference>
<proteinExistence type="predicted"/>
<keyword evidence="4" id="KW-1185">Reference proteome</keyword>
<organism evidence="3 4">
    <name type="scientific">Blastococcus carthaginiensis</name>
    <dbReference type="NCBI Taxonomy" id="3050034"/>
    <lineage>
        <taxon>Bacteria</taxon>
        <taxon>Bacillati</taxon>
        <taxon>Actinomycetota</taxon>
        <taxon>Actinomycetes</taxon>
        <taxon>Geodermatophilales</taxon>
        <taxon>Geodermatophilaceae</taxon>
        <taxon>Blastococcus</taxon>
    </lineage>
</organism>
<dbReference type="RefSeq" id="WP_306001634.1">
    <property type="nucleotide sequence ID" value="NZ_JASNFN010000037.1"/>
</dbReference>
<dbReference type="SMART" id="SM00834">
    <property type="entry name" value="CxxC_CXXC_SSSS"/>
    <property type="match status" value="1"/>
</dbReference>